<keyword evidence="3" id="KW-1185">Reference proteome</keyword>
<feature type="signal peptide" evidence="1">
    <location>
        <begin position="1"/>
        <end position="25"/>
    </location>
</feature>
<gene>
    <name evidence="2" type="ORF">NX784_05355</name>
</gene>
<dbReference type="EMBL" id="JANUGW010000003">
    <property type="protein sequence ID" value="MCS0581009.1"/>
    <property type="molecule type" value="Genomic_DNA"/>
</dbReference>
<proteinExistence type="predicted"/>
<dbReference type="RefSeq" id="WP_258815632.1">
    <property type="nucleotide sequence ID" value="NZ_JANUGW010000003.1"/>
</dbReference>
<evidence type="ECO:0000256" key="1">
    <source>
        <dbReference type="SAM" id="SignalP"/>
    </source>
</evidence>
<keyword evidence="1" id="KW-0732">Signal</keyword>
<name>A0ABT1ZM74_9BURK</name>
<accession>A0ABT1ZM74</accession>
<evidence type="ECO:0008006" key="4">
    <source>
        <dbReference type="Google" id="ProtNLM"/>
    </source>
</evidence>
<dbReference type="InterPro" id="IPR014262">
    <property type="entry name" value="HAF_rpt"/>
</dbReference>
<organism evidence="2 3">
    <name type="scientific">Massilia pinisoli</name>
    <dbReference type="NCBI Taxonomy" id="1772194"/>
    <lineage>
        <taxon>Bacteria</taxon>
        <taxon>Pseudomonadati</taxon>
        <taxon>Pseudomonadota</taxon>
        <taxon>Betaproteobacteria</taxon>
        <taxon>Burkholderiales</taxon>
        <taxon>Oxalobacteraceae</taxon>
        <taxon>Telluria group</taxon>
        <taxon>Massilia</taxon>
    </lineage>
</organism>
<evidence type="ECO:0000313" key="3">
    <source>
        <dbReference type="Proteomes" id="UP001204151"/>
    </source>
</evidence>
<reference evidence="2 3" key="1">
    <citation type="submission" date="2022-08" db="EMBL/GenBank/DDBJ databases">
        <title>Reclassification of Massilia species as members of the genera Telluria, Duganella, Pseudoduganella, Mokoshia gen. nov. and Zemynaea gen. nov. using orthogonal and non-orthogonal genome-based approaches.</title>
        <authorList>
            <person name="Bowman J.P."/>
        </authorList>
    </citation>
    <scope>NUCLEOTIDE SEQUENCE [LARGE SCALE GENOMIC DNA]</scope>
    <source>
        <strain evidence="2 3">JCM 31316</strain>
    </source>
</reference>
<evidence type="ECO:0000313" key="2">
    <source>
        <dbReference type="EMBL" id="MCS0581009.1"/>
    </source>
</evidence>
<sequence>MRSLINRLQLVSALAGMLAWMPAQAGLYTYSQLAVDSTNPNLRTVNAGGLVLYEDYMTYPYVARLWNHGQTTYLPPGQGIQSEALDINAAGVVAGISTAYDPLSFRATVWNGTVATLLPGLGANRDIATGINDSGTVVGYGYMPRSDATVPNVVKALMWDTDGMHELGTLGGASATAAAVNNAGVIAGQSQTASGEVHATVWTHDSIIDLGTLGRTRSTSHDINDAGWVAGDVLVDEESWTWHATLWNGIALIDLGTLGGGWSTGWAIAGDGTVLGSSETADNRQHATIWRNGRAIDLNSVVSNLSALQGKELTYAIAADASGVIYGNVYDLTTHSNGLYMLTPETEQDVPEPSSLPLLAVGFVLLACRACGSARLS</sequence>
<feature type="chain" id="PRO_5045131119" description="Secreted protein with PEP-CTERM sorting signal" evidence="1">
    <location>
        <begin position="26"/>
        <end position="377"/>
    </location>
</feature>
<dbReference type="Proteomes" id="UP001204151">
    <property type="component" value="Unassembled WGS sequence"/>
</dbReference>
<protein>
    <recommendedName>
        <fullName evidence="4">Secreted protein with PEP-CTERM sorting signal</fullName>
    </recommendedName>
</protein>
<comment type="caution">
    <text evidence="2">The sequence shown here is derived from an EMBL/GenBank/DDBJ whole genome shotgun (WGS) entry which is preliminary data.</text>
</comment>
<dbReference type="NCBIfam" id="TIGR02913">
    <property type="entry name" value="HAF_rpt"/>
    <property type="match status" value="1"/>
</dbReference>